<dbReference type="AlphaFoldDB" id="A0A1C3REG8"/>
<sequence length="124" mass="14802">MSVVRTMNSKRTCDEIRHANTELEYFYLEARRNKKAANWAAKKLGRNKKEYFLELISEDISQAGPKPVVKRIRKDFKKAGLDISEDKIWKKLRTFEQYILKAMLRKQAKRTKKELKGRKKNKKK</sequence>
<name>A0A1C3REG8_9PROT</name>
<dbReference type="Proteomes" id="UP000231658">
    <property type="component" value="Unassembled WGS sequence"/>
</dbReference>
<dbReference type="InterPro" id="IPR009945">
    <property type="entry name" value="ATPase_inh_sub_z"/>
</dbReference>
<keyword evidence="2" id="KW-1185">Reference proteome</keyword>
<dbReference type="Pfam" id="PF07345">
    <property type="entry name" value="ATPaseInh_sub_z"/>
    <property type="match status" value="1"/>
</dbReference>
<dbReference type="InterPro" id="IPR038293">
    <property type="entry name" value="ATPase_inh_sub_z_sf"/>
</dbReference>
<dbReference type="EMBL" id="FLYE01000003">
    <property type="protein sequence ID" value="SCA55631.1"/>
    <property type="molecule type" value="Genomic_DNA"/>
</dbReference>
<dbReference type="OrthoDB" id="9810387at2"/>
<dbReference type="Gene3D" id="1.10.790.20">
    <property type="entry name" value="Domain of unknown function DUF1476"/>
    <property type="match status" value="1"/>
</dbReference>
<dbReference type="STRING" id="1867952.MTBPR1_110070"/>
<organism evidence="1 2">
    <name type="scientific">Candidatus Terasakiella magnetica</name>
    <dbReference type="NCBI Taxonomy" id="1867952"/>
    <lineage>
        <taxon>Bacteria</taxon>
        <taxon>Pseudomonadati</taxon>
        <taxon>Pseudomonadota</taxon>
        <taxon>Alphaproteobacteria</taxon>
        <taxon>Rhodospirillales</taxon>
        <taxon>Terasakiellaceae</taxon>
        <taxon>Terasakiella</taxon>
    </lineage>
</organism>
<protein>
    <submittedName>
        <fullName evidence="1">Uncharacterized protein</fullName>
    </submittedName>
</protein>
<evidence type="ECO:0000313" key="1">
    <source>
        <dbReference type="EMBL" id="SCA55631.1"/>
    </source>
</evidence>
<reference evidence="1 2" key="1">
    <citation type="submission" date="2016-07" db="EMBL/GenBank/DDBJ databases">
        <authorList>
            <person name="Lefevre C.T."/>
        </authorList>
    </citation>
    <scope>NUCLEOTIDE SEQUENCE [LARGE SCALE GENOMIC DNA]</scope>
    <source>
        <strain evidence="1">PR1</strain>
    </source>
</reference>
<evidence type="ECO:0000313" key="2">
    <source>
        <dbReference type="Proteomes" id="UP000231658"/>
    </source>
</evidence>
<accession>A0A1C3REG8</accession>
<dbReference type="RefSeq" id="WP_083222883.1">
    <property type="nucleotide sequence ID" value="NZ_FLYE01000003.1"/>
</dbReference>
<proteinExistence type="predicted"/>
<gene>
    <name evidence="1" type="ORF">MTBPR1_110070</name>
</gene>